<proteinExistence type="predicted"/>
<sequence length="57" mass="6154">MLRFKVKLCGFEDVVSYGTQKVLSNRGGVNGTTETLDVGKFSSNSPCRGEGGRLLFP</sequence>
<name>G8C3Q5_9MOLU</name>
<dbReference type="HOGENOM" id="CLU_2988096_0_0_14"/>
<organism evidence="2">
    <name type="scientific">Candidatus Mycoplasma haematominutum 'Birmingham 1'</name>
    <dbReference type="NCBI Taxonomy" id="1116213"/>
    <lineage>
        <taxon>Bacteria</taxon>
        <taxon>Bacillati</taxon>
        <taxon>Mycoplasmatota</taxon>
        <taxon>Mollicutes</taxon>
        <taxon>Mycoplasmataceae</taxon>
        <taxon>Mycoplasma</taxon>
    </lineage>
</organism>
<reference evidence="2" key="1">
    <citation type="submission" date="2011-11" db="EMBL/GenBank/DDBJ databases">
        <title>Complete genome sequence of Candidatus Mycoplasma haemominutum.</title>
        <authorList>
            <person name="Barker E.N."/>
            <person name="Darby A.C."/>
            <person name="Helps C.R."/>
            <person name="Peters I.R."/>
            <person name="Hughes M.A."/>
            <person name="Radford A.D."/>
            <person name="Novacco M."/>
            <person name="Boretti F."/>
            <person name="Hofmann-Lehmann R."/>
            <person name="Tasker S."/>
        </authorList>
    </citation>
    <scope>NUCLEOTIDE SEQUENCE</scope>
    <source>
        <strain evidence="2">Birmingham 1</strain>
    </source>
</reference>
<dbReference type="EMBL" id="HE613254">
    <property type="protein sequence ID" value="CCE66953.1"/>
    <property type="molecule type" value="Genomic_DNA"/>
</dbReference>
<protein>
    <submittedName>
        <fullName evidence="2">Uncharacterized protein</fullName>
    </submittedName>
</protein>
<dbReference type="AlphaFoldDB" id="G8C3Q5"/>
<dbReference type="KEGG" id="mhb:MHM_04350"/>
<evidence type="ECO:0000313" key="2">
    <source>
        <dbReference type="EMBL" id="CCE66953.1"/>
    </source>
</evidence>
<dbReference type="PATRIC" id="fig|1116213.3.peg.470"/>
<gene>
    <name evidence="2" type="ORF">MHM_04350</name>
</gene>
<accession>G8C3Q5</accession>
<feature type="compositionally biased region" description="Polar residues" evidence="1">
    <location>
        <begin position="34"/>
        <end position="46"/>
    </location>
</feature>
<evidence type="ECO:0000256" key="1">
    <source>
        <dbReference type="SAM" id="MobiDB-lite"/>
    </source>
</evidence>
<feature type="region of interest" description="Disordered" evidence="1">
    <location>
        <begin position="34"/>
        <end position="57"/>
    </location>
</feature>
<reference evidence="2" key="2">
    <citation type="submission" date="2011-11" db="EMBL/GenBank/DDBJ databases">
        <authorList>
            <person name="Barker E."/>
        </authorList>
    </citation>
    <scope>NUCLEOTIDE SEQUENCE</scope>
    <source>
        <strain evidence="2">Birmingham 1</strain>
    </source>
</reference>